<dbReference type="Proteomes" id="UP001157126">
    <property type="component" value="Unassembled WGS sequence"/>
</dbReference>
<accession>A0ABQ6IKM4</accession>
<gene>
    <name evidence="1" type="ORF">GCM10025883_05170</name>
</gene>
<sequence length="51" mass="5533">MPPPEGATLTEADGTTYPLAWRPFDDADEPLPLYPCDALATIHPTRPRPSA</sequence>
<organism evidence="1 2">
    <name type="scientific">Mobilicoccus caccae</name>
    <dbReference type="NCBI Taxonomy" id="1859295"/>
    <lineage>
        <taxon>Bacteria</taxon>
        <taxon>Bacillati</taxon>
        <taxon>Actinomycetota</taxon>
        <taxon>Actinomycetes</taxon>
        <taxon>Micrococcales</taxon>
        <taxon>Dermatophilaceae</taxon>
        <taxon>Mobilicoccus</taxon>
    </lineage>
</organism>
<comment type="caution">
    <text evidence="1">The sequence shown here is derived from an EMBL/GenBank/DDBJ whole genome shotgun (WGS) entry which is preliminary data.</text>
</comment>
<evidence type="ECO:0000313" key="2">
    <source>
        <dbReference type="Proteomes" id="UP001157126"/>
    </source>
</evidence>
<proteinExistence type="predicted"/>
<keyword evidence="2" id="KW-1185">Reference proteome</keyword>
<name>A0ABQ6IKM4_9MICO</name>
<protein>
    <submittedName>
        <fullName evidence="1">Uncharacterized protein</fullName>
    </submittedName>
</protein>
<dbReference type="EMBL" id="BSUO01000001">
    <property type="protein sequence ID" value="GMA38472.1"/>
    <property type="molecule type" value="Genomic_DNA"/>
</dbReference>
<evidence type="ECO:0000313" key="1">
    <source>
        <dbReference type="EMBL" id="GMA38472.1"/>
    </source>
</evidence>
<reference evidence="2" key="1">
    <citation type="journal article" date="2019" name="Int. J. Syst. Evol. Microbiol.">
        <title>The Global Catalogue of Microorganisms (GCM) 10K type strain sequencing project: providing services to taxonomists for standard genome sequencing and annotation.</title>
        <authorList>
            <consortium name="The Broad Institute Genomics Platform"/>
            <consortium name="The Broad Institute Genome Sequencing Center for Infectious Disease"/>
            <person name="Wu L."/>
            <person name="Ma J."/>
        </authorList>
    </citation>
    <scope>NUCLEOTIDE SEQUENCE [LARGE SCALE GENOMIC DNA]</scope>
    <source>
        <strain evidence="2">NBRC 113072</strain>
    </source>
</reference>